<proteinExistence type="predicted"/>
<organism evidence="1">
    <name type="scientific">viral metagenome</name>
    <dbReference type="NCBI Taxonomy" id="1070528"/>
    <lineage>
        <taxon>unclassified sequences</taxon>
        <taxon>metagenomes</taxon>
        <taxon>organismal metagenomes</taxon>
    </lineage>
</organism>
<name>A0A6M3LBP0_9ZZZZ</name>
<dbReference type="InterPro" id="IPR009045">
    <property type="entry name" value="Zn_M74/Hedgehog-like"/>
</dbReference>
<dbReference type="EMBL" id="MT143076">
    <property type="protein sequence ID" value="QJA92557.1"/>
    <property type="molecule type" value="Genomic_DNA"/>
</dbReference>
<sequence length="152" mass="17698">MWIVAGDIDPNEWVGKWPQIRFDQLRYPEKMTVKTLDLFNKMVTDAEFKNSWSYQINSSYRPGDPRFHGKGMAIDGVLFDQKGVALPLETQYAFIKKYEWGGVGLYPFWNTAQGWHVDTREGWDHVATWWRDNKGNYKGLAELYNATGIQLA</sequence>
<evidence type="ECO:0000313" key="1">
    <source>
        <dbReference type="EMBL" id="QJA92557.1"/>
    </source>
</evidence>
<protein>
    <submittedName>
        <fullName evidence="1">Putative tail protein</fullName>
    </submittedName>
</protein>
<dbReference type="SUPFAM" id="SSF55166">
    <property type="entry name" value="Hedgehog/DD-peptidase"/>
    <property type="match status" value="1"/>
</dbReference>
<reference evidence="1" key="1">
    <citation type="submission" date="2020-03" db="EMBL/GenBank/DDBJ databases">
        <title>The deep terrestrial virosphere.</title>
        <authorList>
            <person name="Holmfeldt K."/>
            <person name="Nilsson E."/>
            <person name="Simone D."/>
            <person name="Lopez-Fernandez M."/>
            <person name="Wu X."/>
            <person name="de Brujin I."/>
            <person name="Lundin D."/>
            <person name="Andersson A."/>
            <person name="Bertilsson S."/>
            <person name="Dopson M."/>
        </authorList>
    </citation>
    <scope>NUCLEOTIDE SEQUENCE</scope>
    <source>
        <strain evidence="1">MM415B04586</strain>
    </source>
</reference>
<dbReference type="AlphaFoldDB" id="A0A6M3LBP0"/>
<accession>A0A6M3LBP0</accession>
<gene>
    <name evidence="1" type="ORF">MM415B04586_0014</name>
</gene>